<reference evidence="3" key="1">
    <citation type="submission" date="2020-02" db="EMBL/GenBank/DDBJ databases">
        <authorList>
            <person name="Scholz U."/>
            <person name="Mascher M."/>
            <person name="Fiebig A."/>
        </authorList>
    </citation>
    <scope>NUCLEOTIDE SEQUENCE</scope>
</reference>
<dbReference type="InterPro" id="IPR009543">
    <property type="entry name" value="VPS13_VAB"/>
</dbReference>
<dbReference type="EMBL" id="LR746270">
    <property type="protein sequence ID" value="CAA7399483.1"/>
    <property type="molecule type" value="Genomic_DNA"/>
</dbReference>
<dbReference type="AlphaFoldDB" id="A0A7I8KNV2"/>
<gene>
    <name evidence="3" type="ORF">SI8410_07010153</name>
</gene>
<dbReference type="GO" id="GO:0045053">
    <property type="term" value="P:protein retention in Golgi apparatus"/>
    <property type="evidence" value="ECO:0007669"/>
    <property type="project" value="TreeGrafter"/>
</dbReference>
<organism evidence="3 4">
    <name type="scientific">Spirodela intermedia</name>
    <name type="common">Intermediate duckweed</name>
    <dbReference type="NCBI Taxonomy" id="51605"/>
    <lineage>
        <taxon>Eukaryota</taxon>
        <taxon>Viridiplantae</taxon>
        <taxon>Streptophyta</taxon>
        <taxon>Embryophyta</taxon>
        <taxon>Tracheophyta</taxon>
        <taxon>Spermatophyta</taxon>
        <taxon>Magnoliopsida</taxon>
        <taxon>Liliopsida</taxon>
        <taxon>Araceae</taxon>
        <taxon>Lemnoideae</taxon>
        <taxon>Spirodela</taxon>
    </lineage>
</organism>
<feature type="region of interest" description="Disordered" evidence="1">
    <location>
        <begin position="1032"/>
        <end position="1051"/>
    </location>
</feature>
<dbReference type="GO" id="GO:0006623">
    <property type="term" value="P:protein targeting to vacuole"/>
    <property type="evidence" value="ECO:0007669"/>
    <property type="project" value="TreeGrafter"/>
</dbReference>
<keyword evidence="4" id="KW-1185">Reference proteome</keyword>
<accession>A0A7I8KNV2</accession>
<evidence type="ECO:0000259" key="2">
    <source>
        <dbReference type="Pfam" id="PF25036"/>
    </source>
</evidence>
<feature type="domain" description="Vacuolar protein sorting-associated protein 13 VPS13 adaptor binding" evidence="2">
    <location>
        <begin position="141"/>
        <end position="496"/>
    </location>
</feature>
<evidence type="ECO:0000256" key="1">
    <source>
        <dbReference type="SAM" id="MobiDB-lite"/>
    </source>
</evidence>
<evidence type="ECO:0000313" key="4">
    <source>
        <dbReference type="Proteomes" id="UP000663760"/>
    </source>
</evidence>
<dbReference type="OrthoDB" id="428159at2759"/>
<dbReference type="Proteomes" id="UP000663760">
    <property type="component" value="Chromosome 7"/>
</dbReference>
<dbReference type="Pfam" id="PF25036">
    <property type="entry name" value="VPS13_VAB"/>
    <property type="match status" value="1"/>
</dbReference>
<evidence type="ECO:0000313" key="3">
    <source>
        <dbReference type="EMBL" id="CAA7399483.1"/>
    </source>
</evidence>
<dbReference type="PANTHER" id="PTHR16166:SF130">
    <property type="entry name" value="PROTEIN SORTING-ASSOCIATED PROTEIN, PUTATIVE (DUF1162)-RELATED"/>
    <property type="match status" value="1"/>
</dbReference>
<dbReference type="InterPro" id="IPR026847">
    <property type="entry name" value="VPS13"/>
</dbReference>
<proteinExistence type="predicted"/>
<dbReference type="PANTHER" id="PTHR16166">
    <property type="entry name" value="VACUOLAR PROTEIN SORTING-ASSOCIATED PROTEIN VPS13"/>
    <property type="match status" value="1"/>
</dbReference>
<name>A0A7I8KNV2_SPIIN</name>
<protein>
    <recommendedName>
        <fullName evidence="2">Vacuolar protein sorting-associated protein 13 VPS13 adaptor binding domain-containing protein</fullName>
    </recommendedName>
</protein>
<sequence length="1101" mass="123783">MELRLCSPQEKGPITIIPLGIGDTIDDSRALDGLDYSGDTKKAMISLNEGNFMISLKPDISGFPEKTGKEISVDWSENMMSGKTVALSGVFDKLSYRFKEVFGVPSMKSSLTTITGRDVPVIETSNVGNTSGHETSTFLSQKEIFISPTVQVFNLLQTEILVVLTETYPDASIKDLGDIGKNAVIPYGSNAYFYANPSSLYFTITLTALNSKCKPVDTSECVKKLHKQKYESHFFDIELAFNSGKHSVYLRLSCGDKGVLEATVFSSFTLQNNTELSLFCFTLSQKPLSQSNRVYLRLKEEKASESLLDLDTLSGFTELRFESSNEASVSRIVKVGVSLKACESKDFLPARMTDADGITQLEAKEKATLYMHPSRKRSTTSLFDSVCRKHRHIDEGSLVFIQFRLKETEYSWSGPICISSLGRFFIKFKKELTYSNSASNAITAVKSRMAQFASVHIVEESSTLVLHFHMPPDLTLPYRIENGLRGASITFYQKESGEPETLGAGDYVDYVLDDQNLPHKLVVQISGMQLLREINIDKISPWKPIFKARQNKLLALHFPVNRMSRSQKRNFDESEGLEFRRVGYEVYADGLTRVLRICEQGESYKEEAILQPRASFRFRMEHFAINLLEDDIQEQVTSLPQTVIVIRLVKFTLYSLSTDADTYFCAKVEPFDLNLDEETLMKLAAFWRTSLSDSKMQSQLYYFKQFEIHPFKIRTCFLPGNPYSSYSSAQETLRSLLHTVIKVPELKNTVIELNGVLLNHALLTKRELLMKCAKHYSCFFYVYIFLIPELVLFFLEVHQLSCENYLQVLTLFIIQMKKAGSSVLFAAITEISDSILKGAEADGFNGLVNGFHQGMMRLAMEPSLLGAAVMHGGPDRKIVLDQSPGVDELYIEGYLQAMLHVTYNQEYLQVKVIDNLLLSPASRSFCHPLRSSATKKGHDAMQVHLKNLPPNSALINEIVDNVKSFLVSQGLLKGDSSGTTRPLRHLRGETEWSVGPMVLTLCEHLFVSFAIRLLRARADELLRVVAVNARRKTAAGPPEHPPPSSSSPGRRPGRIWAVGSFVLSGLLAYVDGWLCRRIPNPIVRRIVSGFFLTFLEKKDRS</sequence>